<dbReference type="Gene3D" id="3.40.120.10">
    <property type="entry name" value="Alpha-D-Glucose-1,6-Bisphosphate, subunit A, domain 3"/>
    <property type="match status" value="3"/>
</dbReference>
<feature type="domain" description="Alpha-D-phosphohexomutase C-terminal" evidence="15">
    <location>
        <begin position="508"/>
        <end position="547"/>
    </location>
</feature>
<evidence type="ECO:0000313" key="19">
    <source>
        <dbReference type="EMBL" id="ADU26454.1"/>
    </source>
</evidence>
<evidence type="ECO:0000259" key="16">
    <source>
        <dbReference type="Pfam" id="PF02878"/>
    </source>
</evidence>
<dbReference type="InterPro" id="IPR005844">
    <property type="entry name" value="A-D-PHexomutase_a/b/a-I"/>
</dbReference>
<evidence type="ECO:0000256" key="4">
    <source>
        <dbReference type="ARBA" id="ARBA00005189"/>
    </source>
</evidence>
<feature type="domain" description="Alpha-D-phosphohexomutase alpha/beta/alpha" evidence="16">
    <location>
        <begin position="41"/>
        <end position="177"/>
    </location>
</feature>
<dbReference type="SUPFAM" id="SSF53738">
    <property type="entry name" value="Phosphoglucomutase, first 3 domains"/>
    <property type="match status" value="3"/>
</dbReference>
<dbReference type="Pfam" id="PF02878">
    <property type="entry name" value="PGM_PMM_I"/>
    <property type="match status" value="1"/>
</dbReference>
<keyword evidence="9 14" id="KW-0460">Magnesium</keyword>
<evidence type="ECO:0000259" key="18">
    <source>
        <dbReference type="Pfam" id="PF02880"/>
    </source>
</evidence>
<dbReference type="GO" id="GO:0008973">
    <property type="term" value="F:phosphopentomutase activity"/>
    <property type="evidence" value="ECO:0007669"/>
    <property type="project" value="TreeGrafter"/>
</dbReference>
<dbReference type="InterPro" id="IPR005841">
    <property type="entry name" value="Alpha-D-phosphohexomutase_SF"/>
</dbReference>
<dbReference type="InterPro" id="IPR005843">
    <property type="entry name" value="A-D-PHexomutase_C"/>
</dbReference>
<reference evidence="19 20" key="1">
    <citation type="submission" date="2010-12" db="EMBL/GenBank/DDBJ databases">
        <title>Complete sequence of Ethanoligenens harbinense YUAN-3.</title>
        <authorList>
            <person name="Lucas S."/>
            <person name="Copeland A."/>
            <person name="Lapidus A."/>
            <person name="Cheng J.-F."/>
            <person name="Bruce D."/>
            <person name="Goodwin L."/>
            <person name="Pitluck S."/>
            <person name="Chertkov O."/>
            <person name="Misra M."/>
            <person name="Detter J.C."/>
            <person name="Han C."/>
            <person name="Tapia R."/>
            <person name="Land M."/>
            <person name="Hauser L."/>
            <person name="Jeffries C."/>
            <person name="Kyrpides N."/>
            <person name="Ivanova N."/>
            <person name="Mikhailova N."/>
            <person name="Wang A."/>
            <person name="Mouttaki H."/>
            <person name="He Z."/>
            <person name="Zhou J."/>
            <person name="Hemme C.L."/>
            <person name="Woyke T."/>
        </authorList>
    </citation>
    <scope>NUCLEOTIDE SEQUENCE [LARGE SCALE GENOMIC DNA]</scope>
    <source>
        <strain evidence="20">DSM 18485 / JCM 12961 / CGMCC 1.5033 / YUAN-3</strain>
    </source>
</reference>
<dbReference type="AlphaFoldDB" id="E6U3G2"/>
<feature type="domain" description="Alpha-D-phosphohexomutase alpha/beta/alpha" evidence="18">
    <location>
        <begin position="325"/>
        <end position="451"/>
    </location>
</feature>
<dbReference type="GO" id="GO:0006166">
    <property type="term" value="P:purine ribonucleoside salvage"/>
    <property type="evidence" value="ECO:0007669"/>
    <property type="project" value="TreeGrafter"/>
</dbReference>
<dbReference type="Pfam" id="PF02880">
    <property type="entry name" value="PGM_PMM_III"/>
    <property type="match status" value="1"/>
</dbReference>
<accession>E6U3G2</accession>
<keyword evidence="8 14" id="KW-0479">Metal-binding</keyword>
<evidence type="ECO:0000256" key="1">
    <source>
        <dbReference type="ARBA" id="ARBA00000443"/>
    </source>
</evidence>
<evidence type="ECO:0000259" key="15">
    <source>
        <dbReference type="Pfam" id="PF00408"/>
    </source>
</evidence>
<proteinExistence type="inferred from homology"/>
<dbReference type="InterPro" id="IPR005846">
    <property type="entry name" value="A-D-PHexomutase_a/b/a-III"/>
</dbReference>
<dbReference type="PANTHER" id="PTHR45745:SF1">
    <property type="entry name" value="PHOSPHOGLUCOMUTASE 2B-RELATED"/>
    <property type="match status" value="1"/>
</dbReference>
<gene>
    <name evidence="19" type="ordered locus">Ethha_0894</name>
</gene>
<dbReference type="PROSITE" id="PS00710">
    <property type="entry name" value="PGM_PMM"/>
    <property type="match status" value="1"/>
</dbReference>
<dbReference type="InterPro" id="IPR016066">
    <property type="entry name" value="A-D-PHexomutase_CS"/>
</dbReference>
<comment type="cofactor">
    <cofactor evidence="2">
        <name>Mg(2+)</name>
        <dbReference type="ChEBI" id="CHEBI:18420"/>
    </cofactor>
</comment>
<evidence type="ECO:0000256" key="8">
    <source>
        <dbReference type="ARBA" id="ARBA00022723"/>
    </source>
</evidence>
<keyword evidence="7" id="KW-0597">Phosphoprotein</keyword>
<dbReference type="RefSeq" id="WP_013484818.1">
    <property type="nucleotide sequence ID" value="NC_014828.1"/>
</dbReference>
<evidence type="ECO:0000256" key="14">
    <source>
        <dbReference type="RuleBase" id="RU004326"/>
    </source>
</evidence>
<comment type="catalytic activity">
    <reaction evidence="1">
        <text>alpha-D-glucose 1-phosphate = alpha-D-glucose 6-phosphate</text>
        <dbReference type="Rhea" id="RHEA:23536"/>
        <dbReference type="ChEBI" id="CHEBI:58225"/>
        <dbReference type="ChEBI" id="CHEBI:58601"/>
        <dbReference type="EC" id="5.4.2.2"/>
    </reaction>
</comment>
<evidence type="ECO:0000256" key="6">
    <source>
        <dbReference type="ARBA" id="ARBA00012728"/>
    </source>
</evidence>
<evidence type="ECO:0000256" key="2">
    <source>
        <dbReference type="ARBA" id="ARBA00001946"/>
    </source>
</evidence>
<dbReference type="GO" id="GO:0005975">
    <property type="term" value="P:carbohydrate metabolic process"/>
    <property type="evidence" value="ECO:0007669"/>
    <property type="project" value="InterPro"/>
</dbReference>
<dbReference type="InterPro" id="IPR016055">
    <property type="entry name" value="A-D-PHexomutase_a/b/a-I/II/III"/>
</dbReference>
<keyword evidence="10" id="KW-0413">Isomerase</keyword>
<dbReference type="InterPro" id="IPR036900">
    <property type="entry name" value="A-D-PHexomutase_C_sf"/>
</dbReference>
<dbReference type="EMBL" id="CP002400">
    <property type="protein sequence ID" value="ADU26454.1"/>
    <property type="molecule type" value="Genomic_DNA"/>
</dbReference>
<dbReference type="Pfam" id="PF02879">
    <property type="entry name" value="PGM_PMM_II"/>
    <property type="match status" value="1"/>
</dbReference>
<dbReference type="Pfam" id="PF00408">
    <property type="entry name" value="PGM_PMM_IV"/>
    <property type="match status" value="1"/>
</dbReference>
<evidence type="ECO:0000256" key="3">
    <source>
        <dbReference type="ARBA" id="ARBA00005164"/>
    </source>
</evidence>
<evidence type="ECO:0000256" key="11">
    <source>
        <dbReference type="ARBA" id="ARBA00039995"/>
    </source>
</evidence>
<name>E6U3G2_ETHHY</name>
<dbReference type="KEGG" id="eha:Ethha_0894"/>
<dbReference type="STRING" id="663278.Ethha_0894"/>
<evidence type="ECO:0000256" key="10">
    <source>
        <dbReference type="ARBA" id="ARBA00023235"/>
    </source>
</evidence>
<dbReference type="Gene3D" id="3.30.310.50">
    <property type="entry name" value="Alpha-D-phosphohexomutase, C-terminal domain"/>
    <property type="match status" value="1"/>
</dbReference>
<feature type="domain" description="Alpha-D-phosphohexomutase alpha/beta/alpha" evidence="17">
    <location>
        <begin position="215"/>
        <end position="315"/>
    </location>
</feature>
<organism evidence="19 20">
    <name type="scientific">Ethanoligenens harbinense (strain DSM 18485 / JCM 12961 / CGMCC 1.5033 / YUAN-3)</name>
    <dbReference type="NCBI Taxonomy" id="663278"/>
    <lineage>
        <taxon>Bacteria</taxon>
        <taxon>Bacillati</taxon>
        <taxon>Bacillota</taxon>
        <taxon>Clostridia</taxon>
        <taxon>Eubacteriales</taxon>
        <taxon>Oscillospiraceae</taxon>
        <taxon>Ethanoligenens</taxon>
    </lineage>
</organism>
<dbReference type="Proteomes" id="UP000001551">
    <property type="component" value="Chromosome"/>
</dbReference>
<dbReference type="eggNOG" id="COG1109">
    <property type="taxonomic scope" value="Bacteria"/>
</dbReference>
<dbReference type="EC" id="5.4.2.2" evidence="6"/>
<evidence type="ECO:0000256" key="9">
    <source>
        <dbReference type="ARBA" id="ARBA00022842"/>
    </source>
</evidence>
<protein>
    <recommendedName>
        <fullName evidence="11">Phosphoglucomutase</fullName>
        <ecNumber evidence="6">5.4.2.2</ecNumber>
    </recommendedName>
    <alternativeName>
        <fullName evidence="13">Alpha-phosphoglucomutase</fullName>
    </alternativeName>
    <alternativeName>
        <fullName evidence="12">Glucose phosphomutase</fullName>
    </alternativeName>
</protein>
<dbReference type="PANTHER" id="PTHR45745">
    <property type="entry name" value="PHOSPHOMANNOMUTASE 45A"/>
    <property type="match status" value="1"/>
</dbReference>
<comment type="similarity">
    <text evidence="5 14">Belongs to the phosphohexose mutase family.</text>
</comment>
<evidence type="ECO:0000256" key="12">
    <source>
        <dbReference type="ARBA" id="ARBA00041398"/>
    </source>
</evidence>
<evidence type="ECO:0000259" key="17">
    <source>
        <dbReference type="Pfam" id="PF02879"/>
    </source>
</evidence>
<sequence length="573" mass="63407">MGVTKEYERWLTHTDDHTKQEMEQVSANPAELEDRLGRALAFGTGGLRGVMGAGNNRMNVYTVRQATQGVANVIVSEGEEAKKKGVVIAYDSRHHSVEFSKEAARVLAAAGIVSYLFDELRPTPELSFAIRKLHCVAGINVTASHNPKEYNGYKVYWEDGAQIGPEKAAEVLAEIRRSDIFDDVHVMDFDEAVKQGLIHTIGKEIDEAFLARVLEQAASPDAVAAVADTFKIIYTPFHGAGYRLVPEVLRRAGFKHVLTVAEQMKPDGDFPTVKSPNPEEKEGFTIAIGMAKKEAIDLIIGTDPDSDRAGIVVRDASGEYIAMTGNQVGILLTDYIISVKKERNELPENAAVVTTIVSTLMADPVCRQNHVALYRTLTGFKFIGEKIKEFEESGSNTFLFGFEESYGYLAGTYTRDKDAVVASLMIAEMAAWYRNKGVTLYEALQALYQKYGYYGERLISLKMEGLDALDRMKALMEHLREEGLKEIGGVAITAERDYLKDVRKTMDGKTTEKTGLPQSDVLYYEMEDGSSVIVRPSGTEPKIKLYLLVSGQSAAETGEKLDRYENAMRAVLK</sequence>
<dbReference type="InterPro" id="IPR005845">
    <property type="entry name" value="A-D-PHexomutase_a/b/a-II"/>
</dbReference>
<evidence type="ECO:0000256" key="7">
    <source>
        <dbReference type="ARBA" id="ARBA00022553"/>
    </source>
</evidence>
<dbReference type="GO" id="GO:0004614">
    <property type="term" value="F:phosphoglucomutase activity"/>
    <property type="evidence" value="ECO:0007669"/>
    <property type="project" value="UniProtKB-EC"/>
</dbReference>
<evidence type="ECO:0000313" key="20">
    <source>
        <dbReference type="Proteomes" id="UP000001551"/>
    </source>
</evidence>
<dbReference type="HOGENOM" id="CLU_016950_0_0_9"/>
<dbReference type="SUPFAM" id="SSF55957">
    <property type="entry name" value="Phosphoglucomutase, C-terminal domain"/>
    <property type="match status" value="1"/>
</dbReference>
<dbReference type="PRINTS" id="PR00509">
    <property type="entry name" value="PGMPMM"/>
</dbReference>
<comment type="pathway">
    <text evidence="3">Glycolipid metabolism; diglucosyl-diacylglycerol biosynthesis.</text>
</comment>
<evidence type="ECO:0000256" key="13">
    <source>
        <dbReference type="ARBA" id="ARBA00041467"/>
    </source>
</evidence>
<dbReference type="CDD" id="cd05799">
    <property type="entry name" value="PGM2"/>
    <property type="match status" value="1"/>
</dbReference>
<evidence type="ECO:0000256" key="5">
    <source>
        <dbReference type="ARBA" id="ARBA00010231"/>
    </source>
</evidence>
<dbReference type="GO" id="GO:0000287">
    <property type="term" value="F:magnesium ion binding"/>
    <property type="evidence" value="ECO:0007669"/>
    <property type="project" value="InterPro"/>
</dbReference>
<keyword evidence="20" id="KW-1185">Reference proteome</keyword>
<comment type="pathway">
    <text evidence="4">Lipid metabolism.</text>
</comment>